<keyword evidence="5" id="KW-0539">Nucleus</keyword>
<accession>A0A9P4P0H6</accession>
<reference evidence="7" key="1">
    <citation type="journal article" date="2020" name="Stud. Mycol.">
        <title>101 Dothideomycetes genomes: a test case for predicting lifestyles and emergence of pathogens.</title>
        <authorList>
            <person name="Haridas S."/>
            <person name="Albert R."/>
            <person name="Binder M."/>
            <person name="Bloem J."/>
            <person name="Labutti K."/>
            <person name="Salamov A."/>
            <person name="Andreopoulos B."/>
            <person name="Baker S."/>
            <person name="Barry K."/>
            <person name="Bills G."/>
            <person name="Bluhm B."/>
            <person name="Cannon C."/>
            <person name="Castanera R."/>
            <person name="Culley D."/>
            <person name="Daum C."/>
            <person name="Ezra D."/>
            <person name="Gonzalez J."/>
            <person name="Henrissat B."/>
            <person name="Kuo A."/>
            <person name="Liang C."/>
            <person name="Lipzen A."/>
            <person name="Lutzoni F."/>
            <person name="Magnuson J."/>
            <person name="Mondo S."/>
            <person name="Nolan M."/>
            <person name="Ohm R."/>
            <person name="Pangilinan J."/>
            <person name="Park H.-J."/>
            <person name="Ramirez L."/>
            <person name="Alfaro M."/>
            <person name="Sun H."/>
            <person name="Tritt A."/>
            <person name="Yoshinaga Y."/>
            <person name="Zwiers L.-H."/>
            <person name="Turgeon B."/>
            <person name="Goodwin S."/>
            <person name="Spatafora J."/>
            <person name="Crous P."/>
            <person name="Grigoriev I."/>
        </authorList>
    </citation>
    <scope>NUCLEOTIDE SEQUENCE</scope>
    <source>
        <strain evidence="7">CBS 130266</strain>
    </source>
</reference>
<protein>
    <submittedName>
        <fullName evidence="7">Uncharacterized protein</fullName>
    </submittedName>
</protein>
<comment type="subcellular location">
    <subcellularLocation>
        <location evidence="1">Nucleus</location>
    </subcellularLocation>
</comment>
<feature type="region of interest" description="Disordered" evidence="6">
    <location>
        <begin position="270"/>
        <end position="290"/>
    </location>
</feature>
<feature type="region of interest" description="Disordered" evidence="6">
    <location>
        <begin position="183"/>
        <end position="241"/>
    </location>
</feature>
<organism evidence="7 8">
    <name type="scientific">Tothia fuscella</name>
    <dbReference type="NCBI Taxonomy" id="1048955"/>
    <lineage>
        <taxon>Eukaryota</taxon>
        <taxon>Fungi</taxon>
        <taxon>Dikarya</taxon>
        <taxon>Ascomycota</taxon>
        <taxon>Pezizomycotina</taxon>
        <taxon>Dothideomycetes</taxon>
        <taxon>Pleosporomycetidae</taxon>
        <taxon>Venturiales</taxon>
        <taxon>Cylindrosympodiaceae</taxon>
        <taxon>Tothia</taxon>
    </lineage>
</organism>
<evidence type="ECO:0000256" key="2">
    <source>
        <dbReference type="ARBA" id="ARBA00005330"/>
    </source>
</evidence>
<comment type="similarity">
    <text evidence="2">Belongs to the NGG1 family.</text>
</comment>
<dbReference type="GO" id="GO:0005634">
    <property type="term" value="C:nucleus"/>
    <property type="evidence" value="ECO:0007669"/>
    <property type="project" value="UniProtKB-SubCell"/>
</dbReference>
<evidence type="ECO:0000256" key="4">
    <source>
        <dbReference type="ARBA" id="ARBA00023163"/>
    </source>
</evidence>
<evidence type="ECO:0000313" key="8">
    <source>
        <dbReference type="Proteomes" id="UP000800235"/>
    </source>
</evidence>
<dbReference type="GO" id="GO:0003713">
    <property type="term" value="F:transcription coactivator activity"/>
    <property type="evidence" value="ECO:0007669"/>
    <property type="project" value="TreeGrafter"/>
</dbReference>
<dbReference type="Proteomes" id="UP000800235">
    <property type="component" value="Unassembled WGS sequence"/>
</dbReference>
<dbReference type="Pfam" id="PF10198">
    <property type="entry name" value="Ada3"/>
    <property type="match status" value="1"/>
</dbReference>
<evidence type="ECO:0000256" key="5">
    <source>
        <dbReference type="ARBA" id="ARBA00023242"/>
    </source>
</evidence>
<name>A0A9P4P0H6_9PEZI</name>
<comment type="caution">
    <text evidence="7">The sequence shown here is derived from an EMBL/GenBank/DDBJ whole genome shotgun (WGS) entry which is preliminary data.</text>
</comment>
<keyword evidence="8" id="KW-1185">Reference proteome</keyword>
<proteinExistence type="inferred from homology"/>
<dbReference type="GO" id="GO:0000124">
    <property type="term" value="C:SAGA complex"/>
    <property type="evidence" value="ECO:0007669"/>
    <property type="project" value="TreeGrafter"/>
</dbReference>
<feature type="compositionally biased region" description="Polar residues" evidence="6">
    <location>
        <begin position="22"/>
        <end position="40"/>
    </location>
</feature>
<dbReference type="PANTHER" id="PTHR13556:SF2">
    <property type="entry name" value="TRANSCRIPTIONAL ADAPTER 3"/>
    <property type="match status" value="1"/>
</dbReference>
<feature type="compositionally biased region" description="Polar residues" evidence="6">
    <location>
        <begin position="430"/>
        <end position="439"/>
    </location>
</feature>
<dbReference type="InterPro" id="IPR019340">
    <property type="entry name" value="Histone_AcTrfase_su3"/>
</dbReference>
<keyword evidence="3" id="KW-0805">Transcription regulation</keyword>
<feature type="compositionally biased region" description="Basic and acidic residues" evidence="6">
    <location>
        <begin position="270"/>
        <end position="285"/>
    </location>
</feature>
<dbReference type="GO" id="GO:0006357">
    <property type="term" value="P:regulation of transcription by RNA polymerase II"/>
    <property type="evidence" value="ECO:0007669"/>
    <property type="project" value="TreeGrafter"/>
</dbReference>
<feature type="region of interest" description="Disordered" evidence="6">
    <location>
        <begin position="1"/>
        <end position="79"/>
    </location>
</feature>
<feature type="region of interest" description="Disordered" evidence="6">
    <location>
        <begin position="114"/>
        <end position="161"/>
    </location>
</feature>
<evidence type="ECO:0000256" key="3">
    <source>
        <dbReference type="ARBA" id="ARBA00023015"/>
    </source>
</evidence>
<feature type="compositionally biased region" description="Basic and acidic residues" evidence="6">
    <location>
        <begin position="114"/>
        <end position="138"/>
    </location>
</feature>
<dbReference type="PANTHER" id="PTHR13556">
    <property type="entry name" value="TRANSCRIPTIONAL ADAPTER 3-RELATED"/>
    <property type="match status" value="1"/>
</dbReference>
<gene>
    <name evidence="7" type="ORF">EJ08DRAFT_604117</name>
</gene>
<feature type="region of interest" description="Disordered" evidence="6">
    <location>
        <begin position="396"/>
        <end position="447"/>
    </location>
</feature>
<sequence length="633" mass="70179">MPTPGSAKGKGKSGRDVRRSGSRNTTPLSSSSVSAANTIEPTHAPYLQTPLSGSVVLSDTPIDDIFDGSSSSSNPPSANTLRAITESVKSQLLNTIKPRGEICDRMMRELHSKKKERVERNRQREQHEIAEREAEERRQKLKVTPKKREREEERPLAVGAHGIARQDGANIYLHFTYSAATSSSISSPASQPPPSIPDTNMQKQEPESPRSDATPHQPRPAPSVQQYQLFGDDPSEYPDDTVYDIREITPGMTEEEIKAIYCVTGYPDTDLHDKTPGTPPDRDFSNAKPSNQVTATTFSNYVEPFIRPLTEEDRGFLLERGDREKPFVIPKRGLRPYKDVWAEEDGILSLELDAGRFTDNIEPHGTMDDMNDAIAETDNLCPGPVLSRIMSAMRPERSNASNVEPIANGFDMEIDGAPSEPSKPAEPPATQFSESSWKNVPQPPRQDYSQVDDRIVQELKFLAFLAPTETPDFASGADDEVAARLRYLQGELRRASIINGARKAALLEVTENWMAKQEYTTIADDLDNQLNQAYLKRNRNIGKKGKQIKRPGGAGGGSHVVGVARPGTAAATNHAGIGEPIKNLMDRKKKWNEWIGPVVDYGKTSIPKETIFPKETIERLCAKEQETWAEEQE</sequence>
<dbReference type="EMBL" id="MU007012">
    <property type="protein sequence ID" value="KAF2435940.1"/>
    <property type="molecule type" value="Genomic_DNA"/>
</dbReference>
<keyword evidence="4" id="KW-0804">Transcription</keyword>
<feature type="compositionally biased region" description="Basic and acidic residues" evidence="6">
    <location>
        <begin position="146"/>
        <end position="155"/>
    </location>
</feature>
<evidence type="ECO:0000256" key="6">
    <source>
        <dbReference type="SAM" id="MobiDB-lite"/>
    </source>
</evidence>
<evidence type="ECO:0000256" key="1">
    <source>
        <dbReference type="ARBA" id="ARBA00004123"/>
    </source>
</evidence>
<evidence type="ECO:0000313" key="7">
    <source>
        <dbReference type="EMBL" id="KAF2435940.1"/>
    </source>
</evidence>
<dbReference type="OrthoDB" id="1232at2759"/>
<dbReference type="AlphaFoldDB" id="A0A9P4P0H6"/>